<dbReference type="EMBL" id="JBHSGS010000051">
    <property type="protein sequence ID" value="MFC4719970.1"/>
    <property type="molecule type" value="Genomic_DNA"/>
</dbReference>
<evidence type="ECO:0000313" key="2">
    <source>
        <dbReference type="EMBL" id="MFC4719970.1"/>
    </source>
</evidence>
<dbReference type="PANTHER" id="PTHR18964">
    <property type="entry name" value="ROK (REPRESSOR, ORF, KINASE) FAMILY"/>
    <property type="match status" value="1"/>
</dbReference>
<evidence type="ECO:0000256" key="1">
    <source>
        <dbReference type="ARBA" id="ARBA00006479"/>
    </source>
</evidence>
<sequence>MKKYLAIDIGGSFVKISQIDHSGNIYNHKKVKTPTSLLAMTQLIEELVEELNTEIKGVGISCPGRVDIQTGTVYNGGALPYLHEFSFKKLVEEKYDIPCAVCNDGKAAALSEMWLGNLKGIPNGAAIVLGTGVGGGLVGNGEILQGSHFQAGELSFMPRQAQGAQTEELIGFTASAVAFVQKAALLLKLTDLDDGKKVFAEILTGKNEALQALFSTYCREIGHIILNLQAILDIEKVVIGGGISAQPILIEEIKKQYQFLRSQSEMLASSFAPITIEKCRFGNEANLLGAIYQLLLNLEKNKRHE</sequence>
<organism evidence="2 3">
    <name type="scientific">Enterococcus lemanii</name>
    <dbReference type="NCBI Taxonomy" id="1159752"/>
    <lineage>
        <taxon>Bacteria</taxon>
        <taxon>Bacillati</taxon>
        <taxon>Bacillota</taxon>
        <taxon>Bacilli</taxon>
        <taxon>Lactobacillales</taxon>
        <taxon>Enterococcaceae</taxon>
        <taxon>Enterococcus</taxon>
    </lineage>
</organism>
<dbReference type="SUPFAM" id="SSF53067">
    <property type="entry name" value="Actin-like ATPase domain"/>
    <property type="match status" value="1"/>
</dbReference>
<comment type="caution">
    <text evidence="2">The sequence shown here is derived from an EMBL/GenBank/DDBJ whole genome shotgun (WGS) entry which is preliminary data.</text>
</comment>
<reference evidence="3" key="1">
    <citation type="journal article" date="2019" name="Int. J. Syst. Evol. Microbiol.">
        <title>The Global Catalogue of Microorganisms (GCM) 10K type strain sequencing project: providing services to taxonomists for standard genome sequencing and annotation.</title>
        <authorList>
            <consortium name="The Broad Institute Genomics Platform"/>
            <consortium name="The Broad Institute Genome Sequencing Center for Infectious Disease"/>
            <person name="Wu L."/>
            <person name="Ma J."/>
        </authorList>
    </citation>
    <scope>NUCLEOTIDE SEQUENCE [LARGE SCALE GENOMIC DNA]</scope>
    <source>
        <strain evidence="3">CGMCC 1.19032</strain>
    </source>
</reference>
<dbReference type="CDD" id="cd24152">
    <property type="entry name" value="ASKHA_NBD_ROK-like"/>
    <property type="match status" value="1"/>
</dbReference>
<protein>
    <submittedName>
        <fullName evidence="2">ROK family protein</fullName>
    </submittedName>
</protein>
<dbReference type="Proteomes" id="UP001595969">
    <property type="component" value="Unassembled WGS sequence"/>
</dbReference>
<dbReference type="PANTHER" id="PTHR18964:SF170">
    <property type="entry name" value="SUGAR KINASE"/>
    <property type="match status" value="1"/>
</dbReference>
<dbReference type="InterPro" id="IPR000600">
    <property type="entry name" value="ROK"/>
</dbReference>
<comment type="similarity">
    <text evidence="1">Belongs to the ROK (NagC/XylR) family.</text>
</comment>
<dbReference type="Pfam" id="PF00480">
    <property type="entry name" value="ROK"/>
    <property type="match status" value="1"/>
</dbReference>
<proteinExistence type="inferred from homology"/>
<name>A0ABV9MXF9_9ENTE</name>
<dbReference type="InterPro" id="IPR043129">
    <property type="entry name" value="ATPase_NBD"/>
</dbReference>
<gene>
    <name evidence="2" type="ORF">ACFO5I_09555</name>
</gene>
<dbReference type="RefSeq" id="WP_204655000.1">
    <property type="nucleotide sequence ID" value="NZ_JAFBFD010000049.1"/>
</dbReference>
<keyword evidence="3" id="KW-1185">Reference proteome</keyword>
<dbReference type="Gene3D" id="3.30.420.40">
    <property type="match status" value="2"/>
</dbReference>
<accession>A0ABV9MXF9</accession>
<evidence type="ECO:0000313" key="3">
    <source>
        <dbReference type="Proteomes" id="UP001595969"/>
    </source>
</evidence>